<protein>
    <submittedName>
        <fullName evidence="1">Uncharacterized protein</fullName>
    </submittedName>
</protein>
<accession>A0A2S6GTD7</accession>
<evidence type="ECO:0000313" key="1">
    <source>
        <dbReference type="EMBL" id="PPK68518.1"/>
    </source>
</evidence>
<dbReference type="EMBL" id="PTIX01000005">
    <property type="protein sequence ID" value="PPK68518.1"/>
    <property type="molecule type" value="Genomic_DNA"/>
</dbReference>
<dbReference type="Proteomes" id="UP000239203">
    <property type="component" value="Unassembled WGS sequence"/>
</dbReference>
<dbReference type="OrthoDB" id="4379468at2"/>
<proteinExistence type="predicted"/>
<name>A0A2S6GTD7_9PSEU</name>
<keyword evidence="2" id="KW-1185">Reference proteome</keyword>
<sequence>MLAKTPPDNLARRVARGPLFGTRDYDDIALPPPARTRLLERFGQYGIVLACDLTRAGVDSVAALRTELANRSGLNRFRTLLADHFGRRADLIKVAHTLSRTNTLTTNGSARLQSTLDTLKSEITTLELSHTQHFQALRVLTDHYDGALTLSPADAAELLRPTGEHGDSLSDRLGRPADAPGLIEYVETRIDHWSTLALDPTVPPKTANAIRFARRQYEEFLADLL</sequence>
<reference evidence="1 2" key="1">
    <citation type="submission" date="2018-02" db="EMBL/GenBank/DDBJ databases">
        <title>Genomic Encyclopedia of Archaeal and Bacterial Type Strains, Phase II (KMG-II): from individual species to whole genera.</title>
        <authorList>
            <person name="Goeker M."/>
        </authorList>
    </citation>
    <scope>NUCLEOTIDE SEQUENCE [LARGE SCALE GENOMIC DNA]</scope>
    <source>
        <strain evidence="1 2">YU 961-1</strain>
    </source>
</reference>
<dbReference type="RefSeq" id="WP_104478976.1">
    <property type="nucleotide sequence ID" value="NZ_CP154825.1"/>
</dbReference>
<comment type="caution">
    <text evidence="1">The sequence shown here is derived from an EMBL/GenBank/DDBJ whole genome shotgun (WGS) entry which is preliminary data.</text>
</comment>
<evidence type="ECO:0000313" key="2">
    <source>
        <dbReference type="Proteomes" id="UP000239203"/>
    </source>
</evidence>
<gene>
    <name evidence="1" type="ORF">CLV40_105247</name>
</gene>
<dbReference type="AlphaFoldDB" id="A0A2S6GTD7"/>
<organism evidence="1 2">
    <name type="scientific">Actinokineospora auranticolor</name>
    <dbReference type="NCBI Taxonomy" id="155976"/>
    <lineage>
        <taxon>Bacteria</taxon>
        <taxon>Bacillati</taxon>
        <taxon>Actinomycetota</taxon>
        <taxon>Actinomycetes</taxon>
        <taxon>Pseudonocardiales</taxon>
        <taxon>Pseudonocardiaceae</taxon>
        <taxon>Actinokineospora</taxon>
    </lineage>
</organism>